<organism evidence="1 2">
    <name type="scientific">Paenibacillus chartarius</name>
    <dbReference type="NCBI Taxonomy" id="747481"/>
    <lineage>
        <taxon>Bacteria</taxon>
        <taxon>Bacillati</taxon>
        <taxon>Bacillota</taxon>
        <taxon>Bacilli</taxon>
        <taxon>Bacillales</taxon>
        <taxon>Paenibacillaceae</taxon>
        <taxon>Paenibacillus</taxon>
    </lineage>
</organism>
<name>A0ABV6DUI8_9BACL</name>
<gene>
    <name evidence="1" type="ORF">ACFFK0_28395</name>
</gene>
<sequence length="144" mass="15947">MPQLWLCPIRTDEPVTIGADRMTVEADSPEWMTFRQSLHAVHPRLLPLFKADLLLADDEDGREACGGREEDAAVSLAAGGEIVLDERHDMPLSHCAEAFLDRLLTPQEALSLWASAAQPPQGVWSELLLAWWGRGLSPILLAQR</sequence>
<comment type="caution">
    <text evidence="1">The sequence shown here is derived from an EMBL/GenBank/DDBJ whole genome shotgun (WGS) entry which is preliminary data.</text>
</comment>
<protein>
    <submittedName>
        <fullName evidence="1">Uncharacterized protein</fullName>
    </submittedName>
</protein>
<proteinExistence type="predicted"/>
<evidence type="ECO:0000313" key="2">
    <source>
        <dbReference type="Proteomes" id="UP001589776"/>
    </source>
</evidence>
<accession>A0ABV6DUI8</accession>
<reference evidence="1 2" key="1">
    <citation type="submission" date="2024-09" db="EMBL/GenBank/DDBJ databases">
        <authorList>
            <person name="Sun Q."/>
            <person name="Mori K."/>
        </authorList>
    </citation>
    <scope>NUCLEOTIDE SEQUENCE [LARGE SCALE GENOMIC DNA]</scope>
    <source>
        <strain evidence="1 2">CCM 7759</strain>
    </source>
</reference>
<dbReference type="EMBL" id="JBHLWN010000117">
    <property type="protein sequence ID" value="MFC0216322.1"/>
    <property type="molecule type" value="Genomic_DNA"/>
</dbReference>
<dbReference type="Proteomes" id="UP001589776">
    <property type="component" value="Unassembled WGS sequence"/>
</dbReference>
<keyword evidence="2" id="KW-1185">Reference proteome</keyword>
<evidence type="ECO:0000313" key="1">
    <source>
        <dbReference type="EMBL" id="MFC0216322.1"/>
    </source>
</evidence>
<dbReference type="RefSeq" id="WP_377474379.1">
    <property type="nucleotide sequence ID" value="NZ_JBHLWN010000117.1"/>
</dbReference>